<dbReference type="Proteomes" id="UP001307849">
    <property type="component" value="Unassembled WGS sequence"/>
</dbReference>
<feature type="region of interest" description="Disordered" evidence="1">
    <location>
        <begin position="1086"/>
        <end position="1108"/>
    </location>
</feature>
<feature type="compositionally biased region" description="Low complexity" evidence="1">
    <location>
        <begin position="44"/>
        <end position="71"/>
    </location>
</feature>
<feature type="compositionally biased region" description="Polar residues" evidence="1">
    <location>
        <begin position="1151"/>
        <end position="1166"/>
    </location>
</feature>
<evidence type="ECO:0000313" key="3">
    <source>
        <dbReference type="Proteomes" id="UP001307849"/>
    </source>
</evidence>
<feature type="compositionally biased region" description="Polar residues" evidence="1">
    <location>
        <begin position="1462"/>
        <end position="1506"/>
    </location>
</feature>
<feature type="compositionally biased region" description="Acidic residues" evidence="1">
    <location>
        <begin position="1203"/>
        <end position="1212"/>
    </location>
</feature>
<feature type="region of interest" description="Disordered" evidence="1">
    <location>
        <begin position="461"/>
        <end position="496"/>
    </location>
</feature>
<feature type="compositionally biased region" description="Polar residues" evidence="1">
    <location>
        <begin position="1516"/>
        <end position="1530"/>
    </location>
</feature>
<feature type="compositionally biased region" description="Basic and acidic residues" evidence="1">
    <location>
        <begin position="891"/>
        <end position="904"/>
    </location>
</feature>
<feature type="region of interest" description="Disordered" evidence="1">
    <location>
        <begin position="1462"/>
        <end position="1552"/>
    </location>
</feature>
<feature type="region of interest" description="Disordered" evidence="1">
    <location>
        <begin position="1"/>
        <end position="80"/>
    </location>
</feature>
<sequence length="1552" mass="172176">MDLLLASRERSQRPGARSSRAGSANGSASSTASFKTARSRSSRKSSASSDRPGSSSGARSVPGSAPSSSGGSDSGGRRRPQTYLRKTTEVFEAFKMLPPSLQKLEMERMMGKWENAPRGSYGVASKAKSGKRLPDDEPPRSSDAYASEGPTVLAFFESSYLPVGSITLPRIDIRNPIIIDPLATKIPGQPAKFLMVRELAELYHKANTEDLARDTWARGGIIGDGMRRKFEREQAKRENPGARRGSGSTDPIPFAPAPEATALTLAATPQPQFKFLDLIQAAAPENLPASTAVRPYDWVPMSAGDISSSKTLPAIYWSTSNKEAVSVVFYIFPTTCNISYPVSVGIVEDKNVPNIAVNTIRPASQSLLKVYWSGYIDFSRPMIIPNSSIYSNPSLAGADEKDFWGLWKCLFKQPAFGGHQYGMTKETSAFENPLRLRRAFESSTSFSSKYTVQMALERSPLRLKDTSSDSTNDSDSDDETVRGYSSENGVDSDDDSMTIATEKELEDNAYCCNSMEFCSEPASTSDAEPESKPIVTNWLDSIFERPPTITLDPSVKITHPKHEAKPIKTTIQHVQAPLKEVTVKEEGRVIEKRRTFEDPEEYEESESDLNIIETQGPEELSAFDKGILRIINIVIGPGGWVHRVPSAHAAYIHKYPGVNDTKTFLKCYRDQCIREAQEEEIKEKGFTDLSNGPFLWDDEIHDLRTDKELPINDVLRGFRKAYGIPPYLDKHVRRHHSMVVQARKHGRIKFPVVWIPKRVLEIVEKDKPIKINADGISVSRSISDSSSDEDDDILHEALYGKQGLSGKFKVTQQQTLLEKKSDATPLEHRKPLVKSPVPNLDDKHLSQGLRGGKIAAREDHPDSTVKQDTQPSNSVLFTNVNNPNGNSKNNRSRESVVSEVEHSRKSSLFTEYSANNDSDDDMEIPRSSLFTECNANDDSDDEDIKISKVSLFIECNANDDSDDEDIKITKSSLFTECNATDDSDDEDIKISKASLFTESNANDDSDDDIKTAKSPLFIECNANDDSDDDDIKISKSSLFTECNANDDSDDDLKISKSSLFIECNANDDSDDGDTKVSRSSLFIECNANDDSDNESTQSSTAQEEVQSPKPLFFIECNANDDSNDDTETSKPLWFIECNAQDDESDEDIPKPTTQGEVENLESPSFTKRNDDEFTEKPASPEGNETCGSMKDSTKPSWFIECNANDDSDEDADDTKSLIFIQYNPNDEEVDKGTQEAAVSGEDQITNALLFTECEANDNGVEDTQVLAAQEDDADIDVKIPKSTPLAECKAYNEENDRDTQKPVVQKDDHADASIKKKKPSLFIECNANDDDDEDTEVSTARRPYGERDSHNHQTRSSRERDPSAAPPNDQPLSLSPDNLHTTDRSPTEPEISGMITRTELRAMRRARIDQMGVATGDARSIARNRALLQQIGNHNNLQPQSEGQKAIKKPGKIRIPDVFLGDQTTASRASTQKFDQSVTTQEQPLPARRSSSALPTINEMDTSETATEFKEAKQRPATQQSGGETNWSTQMREDGLKRRFESHRRRSDNAFF</sequence>
<feature type="compositionally biased region" description="Basic and acidic residues" evidence="1">
    <location>
        <begin position="232"/>
        <end position="241"/>
    </location>
</feature>
<evidence type="ECO:0000313" key="2">
    <source>
        <dbReference type="EMBL" id="KAK6502377.1"/>
    </source>
</evidence>
<feature type="compositionally biased region" description="Basic and acidic residues" evidence="1">
    <location>
        <begin position="819"/>
        <end position="830"/>
    </location>
</feature>
<feature type="compositionally biased region" description="Polar residues" evidence="1">
    <location>
        <begin position="1370"/>
        <end position="1379"/>
    </location>
</feature>
<feature type="region of interest" description="Disordered" evidence="1">
    <location>
        <begin position="1288"/>
        <end position="1397"/>
    </location>
</feature>
<feature type="compositionally biased region" description="Basic and acidic residues" evidence="1">
    <location>
        <begin position="1343"/>
        <end position="1362"/>
    </location>
</feature>
<feature type="region of interest" description="Disordered" evidence="1">
    <location>
        <begin position="232"/>
        <end position="251"/>
    </location>
</feature>
<feature type="compositionally biased region" description="Acidic residues" evidence="1">
    <location>
        <begin position="1327"/>
        <end position="1336"/>
    </location>
</feature>
<keyword evidence="3" id="KW-1185">Reference proteome</keyword>
<dbReference type="EMBL" id="JAVHJM010000011">
    <property type="protein sequence ID" value="KAK6502377.1"/>
    <property type="molecule type" value="Genomic_DNA"/>
</dbReference>
<feature type="compositionally biased region" description="Polar residues" evidence="1">
    <location>
        <begin position="866"/>
        <end position="878"/>
    </location>
</feature>
<feature type="compositionally biased region" description="Basic and acidic residues" evidence="1">
    <location>
        <begin position="1290"/>
        <end position="1314"/>
    </location>
</feature>
<feature type="region of interest" description="Disordered" evidence="1">
    <location>
        <begin position="115"/>
        <end position="146"/>
    </location>
</feature>
<evidence type="ECO:0000256" key="1">
    <source>
        <dbReference type="SAM" id="MobiDB-lite"/>
    </source>
</evidence>
<feature type="region of interest" description="Disordered" evidence="1">
    <location>
        <begin position="819"/>
        <end position="922"/>
    </location>
</feature>
<organism evidence="2 3">
    <name type="scientific">Arthrobotrys conoides</name>
    <dbReference type="NCBI Taxonomy" id="74498"/>
    <lineage>
        <taxon>Eukaryota</taxon>
        <taxon>Fungi</taxon>
        <taxon>Dikarya</taxon>
        <taxon>Ascomycota</taxon>
        <taxon>Pezizomycotina</taxon>
        <taxon>Orbiliomycetes</taxon>
        <taxon>Orbiliales</taxon>
        <taxon>Orbiliaceae</taxon>
        <taxon>Arthrobotrys</taxon>
    </lineage>
</organism>
<proteinExistence type="predicted"/>
<feature type="compositionally biased region" description="Low complexity" evidence="1">
    <location>
        <begin position="13"/>
        <end position="36"/>
    </location>
</feature>
<name>A0AAN8RRA1_9PEZI</name>
<protein>
    <submittedName>
        <fullName evidence="2">Uncharacterized protein</fullName>
    </submittedName>
</protein>
<feature type="compositionally biased region" description="Basic and acidic residues" evidence="1">
    <location>
        <begin position="855"/>
        <end position="865"/>
    </location>
</feature>
<feature type="region of interest" description="Disordered" evidence="1">
    <location>
        <begin position="1140"/>
        <end position="1212"/>
    </location>
</feature>
<feature type="compositionally biased region" description="Polar residues" evidence="1">
    <location>
        <begin position="1094"/>
        <end position="1105"/>
    </location>
</feature>
<gene>
    <name evidence="2" type="ORF">TWF506_002958</name>
</gene>
<comment type="caution">
    <text evidence="2">The sequence shown here is derived from an EMBL/GenBank/DDBJ whole genome shotgun (WGS) entry which is preliminary data.</text>
</comment>
<accession>A0AAN8RRA1</accession>
<feature type="compositionally biased region" description="Low complexity" evidence="1">
    <location>
        <begin position="879"/>
        <end position="889"/>
    </location>
</feature>
<reference evidence="2 3" key="1">
    <citation type="submission" date="2019-10" db="EMBL/GenBank/DDBJ databases">
        <authorList>
            <person name="Palmer J.M."/>
        </authorList>
    </citation>
    <scope>NUCLEOTIDE SEQUENCE [LARGE SCALE GENOMIC DNA]</scope>
    <source>
        <strain evidence="2 3">TWF506</strain>
    </source>
</reference>